<dbReference type="Proteomes" id="UP000038009">
    <property type="component" value="Unassembled WGS sequence"/>
</dbReference>
<reference evidence="5 6" key="1">
    <citation type="journal article" date="2015" name="PLoS Pathog.">
        <title>Leptomonas seymouri: Adaptations to the Dixenous Life Cycle Analyzed by Genome Sequencing, Transcriptome Profiling and Co-infection with Leishmania donovani.</title>
        <authorList>
            <person name="Kraeva N."/>
            <person name="Butenko A."/>
            <person name="Hlavacova J."/>
            <person name="Kostygov A."/>
            <person name="Myskova J."/>
            <person name="Grybchuk D."/>
            <person name="Lestinova T."/>
            <person name="Votypka J."/>
            <person name="Volf P."/>
            <person name="Opperdoes F."/>
            <person name="Flegontov P."/>
            <person name="Lukes J."/>
            <person name="Yurchenko V."/>
        </authorList>
    </citation>
    <scope>NUCLEOTIDE SEQUENCE [LARGE SCALE GENOMIC DNA]</scope>
    <source>
        <strain evidence="5 6">ATCC 30220</strain>
    </source>
</reference>
<evidence type="ECO:0000313" key="6">
    <source>
        <dbReference type="Proteomes" id="UP000038009"/>
    </source>
</evidence>
<evidence type="ECO:0000313" key="5">
    <source>
        <dbReference type="EMBL" id="KPI83255.1"/>
    </source>
</evidence>
<comment type="caution">
    <text evidence="5">The sequence shown here is derived from an EMBL/GenBank/DDBJ whole genome shotgun (WGS) entry which is preliminary data.</text>
</comment>
<evidence type="ECO:0000256" key="2">
    <source>
        <dbReference type="ARBA" id="ARBA00022679"/>
    </source>
</evidence>
<dbReference type="PANTHER" id="PTHR21008">
    <property type="entry name" value="S-ADENOSYLMETHIONINE SENSOR UPSTREAM OF MTORC1-RELATED"/>
    <property type="match status" value="1"/>
</dbReference>
<dbReference type="GO" id="GO:1904262">
    <property type="term" value="P:negative regulation of TORC1 signaling"/>
    <property type="evidence" value="ECO:0007669"/>
    <property type="project" value="TreeGrafter"/>
</dbReference>
<organism evidence="5 6">
    <name type="scientific">Leptomonas seymouri</name>
    <dbReference type="NCBI Taxonomy" id="5684"/>
    <lineage>
        <taxon>Eukaryota</taxon>
        <taxon>Discoba</taxon>
        <taxon>Euglenozoa</taxon>
        <taxon>Kinetoplastea</taxon>
        <taxon>Metakinetoplastina</taxon>
        <taxon>Trypanosomatida</taxon>
        <taxon>Trypanosomatidae</taxon>
        <taxon>Leishmaniinae</taxon>
        <taxon>Leptomonas</taxon>
    </lineage>
</organism>
<name>A0A0N1IHP2_LEPSE</name>
<dbReference type="InterPro" id="IPR029063">
    <property type="entry name" value="SAM-dependent_MTases_sf"/>
</dbReference>
<sequence>MAAETIGADEHRGGSSETRRASAKGQRNKEAPQSLLIPVYGTAYSTLPGVMARVIKPLRRAFFNLYDRMATGEEVGQLIQACTPDEAVPTTATVAASGASDASASSLSTVADAFAPCEREATWVQKLMTTHPDGRGVERDFSWRLGAGTGWAAALCYAISSTPQVADQTDRHFGFASSSLPPPLYVLDVGSCYGPFHGKCLPRPPPLPSVPLRVTSIDLAPYLDDTQAALDSSQEPPAPRVWQGDWLQMQFFSEEEAVHGSTWHEGVKRAEDGRVWYSLPSVSGTPASHRQKDSTQDEARVKDDVEAASSKASPSSRTSPGTASRTGTTTSAVPLSVVALQLESYDAVFFCLLLSYLPTPRLRLLACLHACLALKEGGLLVIVSTRTQGSRRRNWMQEWAACLATIGFQRVEQSTQEKIVGMAFAKVCPSRALRDSWKTAEGRIDWIRAMMTTPAAENGLCITADDAQDRGYI</sequence>
<gene>
    <name evidence="5" type="ORF">ABL78_7713</name>
</gene>
<proteinExistence type="predicted"/>
<feature type="region of interest" description="Disordered" evidence="4">
    <location>
        <begin position="280"/>
        <end position="328"/>
    </location>
</feature>
<evidence type="ECO:0000256" key="3">
    <source>
        <dbReference type="ARBA" id="ARBA00022691"/>
    </source>
</evidence>
<dbReference type="OrthoDB" id="5954793at2759"/>
<dbReference type="Gene3D" id="3.40.50.150">
    <property type="entry name" value="Vaccinia Virus protein VP39"/>
    <property type="match status" value="1"/>
</dbReference>
<evidence type="ECO:0000256" key="4">
    <source>
        <dbReference type="SAM" id="MobiDB-lite"/>
    </source>
</evidence>
<feature type="compositionally biased region" description="Basic and acidic residues" evidence="4">
    <location>
        <begin position="8"/>
        <end position="20"/>
    </location>
</feature>
<dbReference type="VEuPathDB" id="TriTrypDB:Lsey_0406_0010"/>
<feature type="compositionally biased region" description="Low complexity" evidence="4">
    <location>
        <begin position="307"/>
        <end position="328"/>
    </location>
</feature>
<dbReference type="AlphaFoldDB" id="A0A0N1IHP2"/>
<protein>
    <submittedName>
        <fullName evidence="5">Uncharacterized protein</fullName>
    </submittedName>
</protein>
<dbReference type="GO" id="GO:0008168">
    <property type="term" value="F:methyltransferase activity"/>
    <property type="evidence" value="ECO:0007669"/>
    <property type="project" value="UniProtKB-KW"/>
</dbReference>
<keyword evidence="1" id="KW-0489">Methyltransferase</keyword>
<dbReference type="GO" id="GO:0032259">
    <property type="term" value="P:methylation"/>
    <property type="evidence" value="ECO:0007669"/>
    <property type="project" value="UniProtKB-KW"/>
</dbReference>
<dbReference type="SUPFAM" id="SSF53335">
    <property type="entry name" value="S-adenosyl-L-methionine-dependent methyltransferases"/>
    <property type="match status" value="1"/>
</dbReference>
<evidence type="ECO:0000256" key="1">
    <source>
        <dbReference type="ARBA" id="ARBA00022603"/>
    </source>
</evidence>
<keyword evidence="6" id="KW-1185">Reference proteome</keyword>
<dbReference type="EMBL" id="LJSK01000406">
    <property type="protein sequence ID" value="KPI83255.1"/>
    <property type="molecule type" value="Genomic_DNA"/>
</dbReference>
<feature type="region of interest" description="Disordered" evidence="4">
    <location>
        <begin position="1"/>
        <end position="30"/>
    </location>
</feature>
<dbReference type="InterPro" id="IPR021867">
    <property type="entry name" value="Bmt2/SAMTOR"/>
</dbReference>
<dbReference type="PANTHER" id="PTHR21008:SF0">
    <property type="entry name" value="S-ADENOSYLMETHIONINE SENSOR UPSTREAM OF MTORC1"/>
    <property type="match status" value="1"/>
</dbReference>
<accession>A0A0N1IHP2</accession>
<feature type="compositionally biased region" description="Basic and acidic residues" evidence="4">
    <location>
        <begin position="290"/>
        <end position="305"/>
    </location>
</feature>
<keyword evidence="3" id="KW-0949">S-adenosyl-L-methionine</keyword>
<keyword evidence="2" id="KW-0808">Transferase</keyword>